<feature type="compositionally biased region" description="Basic and acidic residues" evidence="2">
    <location>
        <begin position="14"/>
        <end position="24"/>
    </location>
</feature>
<proteinExistence type="predicted"/>
<dbReference type="Proteomes" id="UP000683925">
    <property type="component" value="Unassembled WGS sequence"/>
</dbReference>
<evidence type="ECO:0000256" key="2">
    <source>
        <dbReference type="SAM" id="MobiDB-lite"/>
    </source>
</evidence>
<accession>A0A8S1VMQ1</accession>
<gene>
    <name evidence="3" type="ORF">POCTA_138.1.T0700202</name>
</gene>
<evidence type="ECO:0000313" key="3">
    <source>
        <dbReference type="EMBL" id="CAD8178177.1"/>
    </source>
</evidence>
<reference evidence="3" key="1">
    <citation type="submission" date="2021-01" db="EMBL/GenBank/DDBJ databases">
        <authorList>
            <consortium name="Genoscope - CEA"/>
            <person name="William W."/>
        </authorList>
    </citation>
    <scope>NUCLEOTIDE SEQUENCE</scope>
</reference>
<dbReference type="AlphaFoldDB" id="A0A8S1VMQ1"/>
<dbReference type="EMBL" id="CAJJDP010000069">
    <property type="protein sequence ID" value="CAD8178177.1"/>
    <property type="molecule type" value="Genomic_DNA"/>
</dbReference>
<feature type="region of interest" description="Disordered" evidence="2">
    <location>
        <begin position="1"/>
        <end position="24"/>
    </location>
</feature>
<dbReference type="OMA" id="NELTGMY"/>
<dbReference type="OrthoDB" id="309323at2759"/>
<name>A0A8S1VMQ1_PAROT</name>
<keyword evidence="4" id="KW-1185">Reference proteome</keyword>
<organism evidence="3 4">
    <name type="scientific">Paramecium octaurelia</name>
    <dbReference type="NCBI Taxonomy" id="43137"/>
    <lineage>
        <taxon>Eukaryota</taxon>
        <taxon>Sar</taxon>
        <taxon>Alveolata</taxon>
        <taxon>Ciliophora</taxon>
        <taxon>Intramacronucleata</taxon>
        <taxon>Oligohymenophorea</taxon>
        <taxon>Peniculida</taxon>
        <taxon>Parameciidae</taxon>
        <taxon>Paramecium</taxon>
    </lineage>
</organism>
<comment type="caution">
    <text evidence="3">The sequence shown here is derived from an EMBL/GenBank/DDBJ whole genome shotgun (WGS) entry which is preliminary data.</text>
</comment>
<protein>
    <submittedName>
        <fullName evidence="3">Uncharacterized protein</fullName>
    </submittedName>
</protein>
<keyword evidence="1" id="KW-0175">Coiled coil</keyword>
<evidence type="ECO:0000256" key="1">
    <source>
        <dbReference type="SAM" id="Coils"/>
    </source>
</evidence>
<evidence type="ECO:0000313" key="4">
    <source>
        <dbReference type="Proteomes" id="UP000683925"/>
    </source>
</evidence>
<feature type="coiled-coil region" evidence="1">
    <location>
        <begin position="101"/>
        <end position="128"/>
    </location>
</feature>
<feature type="coiled-coil region" evidence="1">
    <location>
        <begin position="299"/>
        <end position="443"/>
    </location>
</feature>
<feature type="coiled-coil region" evidence="1">
    <location>
        <begin position="197"/>
        <end position="259"/>
    </location>
</feature>
<feature type="compositionally biased region" description="Polar residues" evidence="2">
    <location>
        <begin position="1"/>
        <end position="13"/>
    </location>
</feature>
<feature type="coiled-coil region" evidence="1">
    <location>
        <begin position="486"/>
        <end position="589"/>
    </location>
</feature>
<sequence length="602" mass="71631">MNTALRQPLSQHNSIDKRENKQDNKQDLKSFTFIKSNTLNVQSQQQSQQQLLLQQQQQWQQQQQQQQQQLLQQSQQQYQQINKISSQTTIIATTTNNNNKINNQIQDLETFIKEIDRLQLENQQLKVKAQEPQLIIQSDPKVAIENQDLKNQVDYQKQKFELQEKTHNETVRSMDLSWKQDVVTMKFQMEQQESKHRQALKQEQTQAKQEIARLQQNLTQISNSENKNQNLVSVLERQLINLKKSNNVLEEKLSQAIQQFDSQSKDQEFTLLKQQAIITSQEQHVCELKNKLGFQREQNSGLSNQLEKVKEVAEQKKQSENILTNKIKQVESDFDHLQQTYQYHKEQLQQKINELTGMYGKSQEQICLLQQQQTREQNQIKRLEVNLENEEKNHEQEVKDIHKSKQLLIEFLEQELLGYKEQNQQLKLVNQKLENQHQEQQQYFGKNFRELECKTNMLGEECSRLNNIIKQKDDQIYRLQIQLKDLMSLNGKNQNQEELLESLQIKEEEINLLKQQNESLINDLSRQTDNYRNLASQHKQLQKSAEDTKLNSITMNEFISKCELQEREVERLRMKVLEKSQLLEKVQKENLEYQAKLKSKLR</sequence>